<evidence type="ECO:0008006" key="13">
    <source>
        <dbReference type="Google" id="ProtNLM"/>
    </source>
</evidence>
<evidence type="ECO:0000256" key="1">
    <source>
        <dbReference type="ARBA" id="ARBA00004651"/>
    </source>
</evidence>
<dbReference type="OrthoDB" id="8196465at2759"/>
<keyword evidence="9" id="KW-0807">Transducer</keyword>
<protein>
    <recommendedName>
        <fullName evidence="13">Gustatory receptor</fullName>
    </recommendedName>
</protein>
<dbReference type="GO" id="GO:0005549">
    <property type="term" value="F:odorant binding"/>
    <property type="evidence" value="ECO:0007669"/>
    <property type="project" value="InterPro"/>
</dbReference>
<dbReference type="InterPro" id="IPR004117">
    <property type="entry name" value="7tm6_olfct_rcpt"/>
</dbReference>
<accession>A0A8S1CPA6</accession>
<keyword evidence="5" id="KW-0552">Olfaction</keyword>
<comment type="caution">
    <text evidence="11">The sequence shown here is derived from an EMBL/GenBank/DDBJ whole genome shotgun (WGS) entry which is preliminary data.</text>
</comment>
<keyword evidence="2" id="KW-1003">Cell membrane</keyword>
<evidence type="ECO:0000256" key="5">
    <source>
        <dbReference type="ARBA" id="ARBA00022725"/>
    </source>
</evidence>
<keyword evidence="6 10" id="KW-1133">Transmembrane helix</keyword>
<evidence type="ECO:0000256" key="6">
    <source>
        <dbReference type="ARBA" id="ARBA00022989"/>
    </source>
</evidence>
<keyword evidence="7 10" id="KW-0472">Membrane</keyword>
<evidence type="ECO:0000256" key="10">
    <source>
        <dbReference type="SAM" id="Phobius"/>
    </source>
</evidence>
<evidence type="ECO:0000256" key="7">
    <source>
        <dbReference type="ARBA" id="ARBA00023136"/>
    </source>
</evidence>
<dbReference type="GO" id="GO:0004984">
    <property type="term" value="F:olfactory receptor activity"/>
    <property type="evidence" value="ECO:0007669"/>
    <property type="project" value="InterPro"/>
</dbReference>
<dbReference type="EMBL" id="CADEPI010000054">
    <property type="protein sequence ID" value="CAB3370701.1"/>
    <property type="molecule type" value="Genomic_DNA"/>
</dbReference>
<feature type="transmembrane region" description="Helical" evidence="10">
    <location>
        <begin position="375"/>
        <end position="400"/>
    </location>
</feature>
<gene>
    <name evidence="11" type="ORF">CLODIP_2_CD04484</name>
</gene>
<dbReference type="GO" id="GO:0005886">
    <property type="term" value="C:plasma membrane"/>
    <property type="evidence" value="ECO:0007669"/>
    <property type="project" value="UniProtKB-SubCell"/>
</dbReference>
<feature type="transmembrane region" description="Helical" evidence="10">
    <location>
        <begin position="272"/>
        <end position="293"/>
    </location>
</feature>
<evidence type="ECO:0000313" key="11">
    <source>
        <dbReference type="EMBL" id="CAB3370701.1"/>
    </source>
</evidence>
<evidence type="ECO:0000313" key="12">
    <source>
        <dbReference type="Proteomes" id="UP000494165"/>
    </source>
</evidence>
<comment type="subcellular location">
    <subcellularLocation>
        <location evidence="1">Cell membrane</location>
        <topology evidence="1">Multi-pass membrane protein</topology>
    </subcellularLocation>
</comment>
<dbReference type="Pfam" id="PF02949">
    <property type="entry name" value="7tm_6"/>
    <property type="match status" value="2"/>
</dbReference>
<feature type="transmembrane region" description="Helical" evidence="10">
    <location>
        <begin position="712"/>
        <end position="734"/>
    </location>
</feature>
<keyword evidence="12" id="KW-1185">Reference proteome</keyword>
<sequence>MKLIGEPDFGQGHRLLLIFCAFCGQSFHSLTGWRAFLMKTHKFTTDFITIAFLALGTYNLYLSFHRFSLFLYFCAGYITISEAVFRSAFVAFRERELLEYSVKIQNFLNHPYVQAHKKVISRKLSRWLLFLIVYFMFMFGTALYLNAAAMNSTMHKEIAAKSSQHRSFDIVVGLSKVLSVLSGLIYFLPQELCATLIVITCYLYSFFMIGRLVSMDLIFFSWYFNFLESFALLTQKLPLAISRDKRVQRVSLKQWLLFQQDLSRFLCDINRFLSPVIGAVVVLSGFKICLLAIACVKMAFEFNSAYMILSGVMLIQRVFLYCMMGQQIKEKISALHATAFRSSWFGAKKRLQNAALMICSAANERAGLTLPGSPFFALSLEFFATVMSAVFTYFIVIIQIQNKGKGKLHGRCVRIVLLLNALLGFPFAWSVLNVKPRSCQYYLWRIAFVFSNLSMIAYTHHSLHYFALMVKNDKLEISTLAFVVASSVSVVLIFVKSLCAIAKHSKYVALFKFIKTCDQIDANNTFKAAKKCIVYLIFHAVVFAAFFIITIIMAFQLIDVLFDKRTGRCRYDITKYFQSGNIQHIEKWLNNYHLCMRFLQKVNNLTAPSVIATVVLCTFQVCLSDYIAAMGLVDPHHAFSFFLIGVMSLLQIFIYCYLGHKIRKVVSEIHTTVHRRQWTRQPKQIQHAIMMIANLTDGPNCMPRIGAPFFDLSMEFFVSIIGVTITYLLVLLQFK</sequence>
<feature type="transmembrane region" description="Helical" evidence="10">
    <location>
        <begin position="201"/>
        <end position="224"/>
    </location>
</feature>
<feature type="transmembrane region" description="Helical" evidence="10">
    <location>
        <begin position="412"/>
        <end position="429"/>
    </location>
</feature>
<feature type="transmembrane region" description="Helical" evidence="10">
    <location>
        <begin position="170"/>
        <end position="189"/>
    </location>
</feature>
<evidence type="ECO:0000256" key="8">
    <source>
        <dbReference type="ARBA" id="ARBA00023170"/>
    </source>
</evidence>
<dbReference type="PANTHER" id="PTHR21137">
    <property type="entry name" value="ODORANT RECEPTOR"/>
    <property type="match status" value="1"/>
</dbReference>
<keyword evidence="4 10" id="KW-0812">Transmembrane</keyword>
<evidence type="ECO:0000256" key="3">
    <source>
        <dbReference type="ARBA" id="ARBA00022606"/>
    </source>
</evidence>
<feature type="transmembrane region" description="Helical" evidence="10">
    <location>
        <begin position="533"/>
        <end position="558"/>
    </location>
</feature>
<feature type="transmembrane region" description="Helical" evidence="10">
    <location>
        <begin position="480"/>
        <end position="503"/>
    </location>
</feature>
<dbReference type="AlphaFoldDB" id="A0A8S1CPA6"/>
<name>A0A8S1CPA6_9INSE</name>
<dbReference type="PANTHER" id="PTHR21137:SF35">
    <property type="entry name" value="ODORANT RECEPTOR 19A-RELATED"/>
    <property type="match status" value="1"/>
</dbReference>
<feature type="transmembrane region" description="Helical" evidence="10">
    <location>
        <begin position="67"/>
        <end position="85"/>
    </location>
</feature>
<reference evidence="11 12" key="1">
    <citation type="submission" date="2020-04" db="EMBL/GenBank/DDBJ databases">
        <authorList>
            <person name="Alioto T."/>
            <person name="Alioto T."/>
            <person name="Gomez Garrido J."/>
        </authorList>
    </citation>
    <scope>NUCLEOTIDE SEQUENCE [LARGE SCALE GENOMIC DNA]</scope>
</reference>
<keyword evidence="8" id="KW-0675">Receptor</keyword>
<organism evidence="11 12">
    <name type="scientific">Cloeon dipterum</name>
    <dbReference type="NCBI Taxonomy" id="197152"/>
    <lineage>
        <taxon>Eukaryota</taxon>
        <taxon>Metazoa</taxon>
        <taxon>Ecdysozoa</taxon>
        <taxon>Arthropoda</taxon>
        <taxon>Hexapoda</taxon>
        <taxon>Insecta</taxon>
        <taxon>Pterygota</taxon>
        <taxon>Palaeoptera</taxon>
        <taxon>Ephemeroptera</taxon>
        <taxon>Pisciforma</taxon>
        <taxon>Baetidae</taxon>
        <taxon>Cloeon</taxon>
    </lineage>
</organism>
<feature type="transmembrane region" description="Helical" evidence="10">
    <location>
        <begin position="639"/>
        <end position="658"/>
    </location>
</feature>
<feature type="transmembrane region" description="Helical" evidence="10">
    <location>
        <begin position="305"/>
        <end position="326"/>
    </location>
</feature>
<dbReference type="GO" id="GO:0007165">
    <property type="term" value="P:signal transduction"/>
    <property type="evidence" value="ECO:0007669"/>
    <property type="project" value="UniProtKB-KW"/>
</dbReference>
<feature type="transmembrane region" description="Helical" evidence="10">
    <location>
        <begin position="441"/>
        <end position="459"/>
    </location>
</feature>
<feature type="transmembrane region" description="Helical" evidence="10">
    <location>
        <begin position="15"/>
        <end position="36"/>
    </location>
</feature>
<proteinExistence type="predicted"/>
<evidence type="ECO:0000256" key="9">
    <source>
        <dbReference type="ARBA" id="ARBA00023224"/>
    </source>
</evidence>
<evidence type="ECO:0000256" key="4">
    <source>
        <dbReference type="ARBA" id="ARBA00022692"/>
    </source>
</evidence>
<evidence type="ECO:0000256" key="2">
    <source>
        <dbReference type="ARBA" id="ARBA00022475"/>
    </source>
</evidence>
<dbReference type="Proteomes" id="UP000494165">
    <property type="component" value="Unassembled WGS sequence"/>
</dbReference>
<keyword evidence="3" id="KW-0716">Sensory transduction</keyword>
<feature type="transmembrane region" description="Helical" evidence="10">
    <location>
        <begin position="127"/>
        <end position="150"/>
    </location>
</feature>